<sequence length="177" mass="20220">MYKRLIYKKCLNALNKEKCFAAIPHIKHACSNSGEENLRLTGRNLQQSLRRQSRLIKESWSRTTFLRQSIILNQNRTGVWLILGLNVCVWGGHNIANSPERTITTVKHGGGIIMLSGYFSSWKFITVYWKMGWSLMQDLQNDRGHSQSGLTLLELLDKNKLANISVSGCSKLVERQI</sequence>
<keyword evidence="1" id="KW-0472">Membrane</keyword>
<accession>A0ABV0QU94</accession>
<organism evidence="2 3">
    <name type="scientific">Xenoophorus captivus</name>
    <dbReference type="NCBI Taxonomy" id="1517983"/>
    <lineage>
        <taxon>Eukaryota</taxon>
        <taxon>Metazoa</taxon>
        <taxon>Chordata</taxon>
        <taxon>Craniata</taxon>
        <taxon>Vertebrata</taxon>
        <taxon>Euteleostomi</taxon>
        <taxon>Actinopterygii</taxon>
        <taxon>Neopterygii</taxon>
        <taxon>Teleostei</taxon>
        <taxon>Neoteleostei</taxon>
        <taxon>Acanthomorphata</taxon>
        <taxon>Ovalentaria</taxon>
        <taxon>Atherinomorphae</taxon>
        <taxon>Cyprinodontiformes</taxon>
        <taxon>Goodeidae</taxon>
        <taxon>Xenoophorus</taxon>
    </lineage>
</organism>
<keyword evidence="1" id="KW-0812">Transmembrane</keyword>
<protein>
    <submittedName>
        <fullName evidence="2">Uncharacterized protein</fullName>
    </submittedName>
</protein>
<reference evidence="2 3" key="1">
    <citation type="submission" date="2021-06" db="EMBL/GenBank/DDBJ databases">
        <authorList>
            <person name="Palmer J.M."/>
        </authorList>
    </citation>
    <scope>NUCLEOTIDE SEQUENCE [LARGE SCALE GENOMIC DNA]</scope>
    <source>
        <strain evidence="2 3">XC_2019</strain>
        <tissue evidence="2">Muscle</tissue>
    </source>
</reference>
<dbReference type="EMBL" id="JAHRIN010021350">
    <property type="protein sequence ID" value="MEQ2198922.1"/>
    <property type="molecule type" value="Genomic_DNA"/>
</dbReference>
<proteinExistence type="predicted"/>
<keyword evidence="3" id="KW-1185">Reference proteome</keyword>
<feature type="transmembrane region" description="Helical" evidence="1">
    <location>
        <begin position="108"/>
        <end position="129"/>
    </location>
</feature>
<evidence type="ECO:0000256" key="1">
    <source>
        <dbReference type="SAM" id="Phobius"/>
    </source>
</evidence>
<comment type="caution">
    <text evidence="2">The sequence shown here is derived from an EMBL/GenBank/DDBJ whole genome shotgun (WGS) entry which is preliminary data.</text>
</comment>
<name>A0ABV0QU94_9TELE</name>
<evidence type="ECO:0000313" key="3">
    <source>
        <dbReference type="Proteomes" id="UP001434883"/>
    </source>
</evidence>
<keyword evidence="1" id="KW-1133">Transmembrane helix</keyword>
<gene>
    <name evidence="2" type="ORF">XENOCAPTIV_020929</name>
</gene>
<evidence type="ECO:0000313" key="2">
    <source>
        <dbReference type="EMBL" id="MEQ2198922.1"/>
    </source>
</evidence>
<dbReference type="Proteomes" id="UP001434883">
    <property type="component" value="Unassembled WGS sequence"/>
</dbReference>
<feature type="transmembrane region" description="Helical" evidence="1">
    <location>
        <begin position="77"/>
        <end position="96"/>
    </location>
</feature>